<evidence type="ECO:0000256" key="1">
    <source>
        <dbReference type="SAM" id="SignalP"/>
    </source>
</evidence>
<protein>
    <recommendedName>
        <fullName evidence="4">DUF995 domain-containing protein</fullName>
    </recommendedName>
</protein>
<gene>
    <name evidence="2" type="ORF">CJ301_03525</name>
</gene>
<keyword evidence="3" id="KW-1185">Reference proteome</keyword>
<accession>A0A2G1MJ52</accession>
<reference evidence="2 3" key="1">
    <citation type="submission" date="2017-08" db="EMBL/GenBank/DDBJ databases">
        <title>Draft Genome Sequence of Loktanella cinnabarina Strain XM1, Isolated from Coastal Surface Water.</title>
        <authorList>
            <person name="Ma R."/>
            <person name="Wang J."/>
            <person name="Wang Q."/>
            <person name="Ma Z."/>
            <person name="Li J."/>
            <person name="Chen L."/>
        </authorList>
    </citation>
    <scope>NUCLEOTIDE SEQUENCE [LARGE SCALE GENOMIC DNA]</scope>
    <source>
        <strain evidence="2 3">XM1</strain>
    </source>
</reference>
<dbReference type="Proteomes" id="UP000221860">
    <property type="component" value="Unassembled WGS sequence"/>
</dbReference>
<sequence>MSIRRVSAPLLLALCMAQPGAAQERQPLDADEFEARVVGRTLTYHSRGAPYGMERYGPDRQVTWSFLDGRCLDGTWYPEADAICFAYEDGTGPECWRFFDENGRLSAEFVNDPEMPQLYEMQDSETPLSCQPRVGV</sequence>
<dbReference type="RefSeq" id="WP_099274360.1">
    <property type="nucleotide sequence ID" value="NZ_CANMUC010000006.1"/>
</dbReference>
<dbReference type="AlphaFoldDB" id="A0A2G1MJ52"/>
<dbReference type="OrthoDB" id="7304934at2"/>
<feature type="chain" id="PRO_5013544844" description="DUF995 domain-containing protein" evidence="1">
    <location>
        <begin position="22"/>
        <end position="136"/>
    </location>
</feature>
<organism evidence="2 3">
    <name type="scientific">Limimaricola cinnabarinus</name>
    <dbReference type="NCBI Taxonomy" id="1125964"/>
    <lineage>
        <taxon>Bacteria</taxon>
        <taxon>Pseudomonadati</taxon>
        <taxon>Pseudomonadota</taxon>
        <taxon>Alphaproteobacteria</taxon>
        <taxon>Rhodobacterales</taxon>
        <taxon>Paracoccaceae</taxon>
        <taxon>Limimaricola</taxon>
    </lineage>
</organism>
<evidence type="ECO:0000313" key="3">
    <source>
        <dbReference type="Proteomes" id="UP000221860"/>
    </source>
</evidence>
<evidence type="ECO:0008006" key="4">
    <source>
        <dbReference type="Google" id="ProtNLM"/>
    </source>
</evidence>
<name>A0A2G1MJ52_9RHOB</name>
<evidence type="ECO:0000313" key="2">
    <source>
        <dbReference type="EMBL" id="PHP28781.1"/>
    </source>
</evidence>
<comment type="caution">
    <text evidence="2">The sequence shown here is derived from an EMBL/GenBank/DDBJ whole genome shotgun (WGS) entry which is preliminary data.</text>
</comment>
<dbReference type="EMBL" id="NQWH01000004">
    <property type="protein sequence ID" value="PHP28781.1"/>
    <property type="molecule type" value="Genomic_DNA"/>
</dbReference>
<keyword evidence="1" id="KW-0732">Signal</keyword>
<proteinExistence type="predicted"/>
<feature type="signal peptide" evidence="1">
    <location>
        <begin position="1"/>
        <end position="21"/>
    </location>
</feature>